<dbReference type="SMART" id="SM00173">
    <property type="entry name" value="RAS"/>
    <property type="match status" value="1"/>
</dbReference>
<dbReference type="GO" id="GO:0005886">
    <property type="term" value="C:plasma membrane"/>
    <property type="evidence" value="ECO:0007669"/>
    <property type="project" value="UniProtKB-SubCell"/>
</dbReference>
<dbReference type="InterPro" id="IPR027417">
    <property type="entry name" value="P-loop_NTPase"/>
</dbReference>
<keyword evidence="5" id="KW-0472">Membrane</keyword>
<keyword evidence="4" id="KW-0342">GTP-binding</keyword>
<comment type="subcellular location">
    <subcellularLocation>
        <location evidence="1">Cell membrane</location>
        <topology evidence="1">Lipid-anchor</topology>
    </subcellularLocation>
</comment>
<evidence type="ECO:0000256" key="1">
    <source>
        <dbReference type="ARBA" id="ARBA00004193"/>
    </source>
</evidence>
<evidence type="ECO:0000313" key="8">
    <source>
        <dbReference type="Proteomes" id="UP000887569"/>
    </source>
</evidence>
<dbReference type="NCBIfam" id="TIGR00231">
    <property type="entry name" value="small_GTP"/>
    <property type="match status" value="1"/>
</dbReference>
<dbReference type="GO" id="GO:0003924">
    <property type="term" value="F:GTPase activity"/>
    <property type="evidence" value="ECO:0007669"/>
    <property type="project" value="InterPro"/>
</dbReference>
<dbReference type="PRINTS" id="PR00449">
    <property type="entry name" value="RASTRNSFRMNG"/>
</dbReference>
<dbReference type="Gene3D" id="3.40.50.300">
    <property type="entry name" value="P-loop containing nucleotide triphosphate hydrolases"/>
    <property type="match status" value="1"/>
</dbReference>
<evidence type="ECO:0000256" key="7">
    <source>
        <dbReference type="ARBA" id="ARBA00038061"/>
    </source>
</evidence>
<dbReference type="PANTHER" id="PTHR46149:SF7">
    <property type="entry name" value="GTP-BINDING PROTEIN DI-RAS2"/>
    <property type="match status" value="1"/>
</dbReference>
<dbReference type="SUPFAM" id="SSF52540">
    <property type="entry name" value="P-loop containing nucleoside triphosphate hydrolases"/>
    <property type="match status" value="1"/>
</dbReference>
<dbReference type="Pfam" id="PF00071">
    <property type="entry name" value="Ras"/>
    <property type="match status" value="1"/>
</dbReference>
<dbReference type="Proteomes" id="UP000887569">
    <property type="component" value="Unplaced"/>
</dbReference>
<dbReference type="GO" id="GO:0005525">
    <property type="term" value="F:GTP binding"/>
    <property type="evidence" value="ECO:0007669"/>
    <property type="project" value="UniProtKB-KW"/>
</dbReference>
<dbReference type="PANTHER" id="PTHR46149">
    <property type="entry name" value="MIP08469P"/>
    <property type="match status" value="1"/>
</dbReference>
<dbReference type="InterPro" id="IPR005225">
    <property type="entry name" value="Small_GTP-bd"/>
</dbReference>
<evidence type="ECO:0000256" key="6">
    <source>
        <dbReference type="ARBA" id="ARBA00023288"/>
    </source>
</evidence>
<protein>
    <submittedName>
        <fullName evidence="9">GTP-binding protein Rhes</fullName>
    </submittedName>
</protein>
<accession>A0A914ZX34</accession>
<proteinExistence type="inferred from homology"/>
<keyword evidence="2" id="KW-1003">Cell membrane</keyword>
<sequence>MEERDNRESSIISEFKDDLKLLPQKCKSETVSHLMVEAGKIETFDRPIASDCQKSPFTRSNSKRSGGCFQLVKGYPPSDILSRAFGRQAVAKRLERSSSKARSVGTGRGRTHSTVPNIRSQEYTLTVLGASKVGKTALVGQFLWDGFITEYHPTVEEFNWIEYNNDFGNELLLQVIDTSGSHDFLAMRHLYARTGDAFIVVFAADDPESFEEAKRIVEEIRERNIKKAPILLLGNKSDLYESEADWPCKDINSFVSAHLILYAPVSAKNAHRVEQVFGELLDQMHGFHPSAMKKRRQSMPSGRAYSGVDVSEIERIAKKHTRSICVIS</sequence>
<dbReference type="InterPro" id="IPR052236">
    <property type="entry name" value="Small_GTPase_RasD"/>
</dbReference>
<dbReference type="AlphaFoldDB" id="A0A914ZX34"/>
<organism evidence="8 9">
    <name type="scientific">Parascaris univalens</name>
    <name type="common">Nematode worm</name>
    <dbReference type="NCBI Taxonomy" id="6257"/>
    <lineage>
        <taxon>Eukaryota</taxon>
        <taxon>Metazoa</taxon>
        <taxon>Ecdysozoa</taxon>
        <taxon>Nematoda</taxon>
        <taxon>Chromadorea</taxon>
        <taxon>Rhabditida</taxon>
        <taxon>Spirurina</taxon>
        <taxon>Ascaridomorpha</taxon>
        <taxon>Ascaridoidea</taxon>
        <taxon>Ascarididae</taxon>
        <taxon>Parascaris</taxon>
    </lineage>
</organism>
<dbReference type="SMART" id="SM00174">
    <property type="entry name" value="RHO"/>
    <property type="match status" value="1"/>
</dbReference>
<keyword evidence="4" id="KW-0547">Nucleotide-binding</keyword>
<keyword evidence="3" id="KW-0488">Methylation</keyword>
<dbReference type="PROSITE" id="PS51419">
    <property type="entry name" value="RAB"/>
    <property type="match status" value="1"/>
</dbReference>
<evidence type="ECO:0000256" key="2">
    <source>
        <dbReference type="ARBA" id="ARBA00022475"/>
    </source>
</evidence>
<name>A0A914ZX34_PARUN</name>
<dbReference type="WBParaSite" id="PgB24X_g014_t01">
    <property type="protein sequence ID" value="PgB24X_g014_t01"/>
    <property type="gene ID" value="PgB24X_g014"/>
</dbReference>
<comment type="similarity">
    <text evidence="7">Belongs to the small GTPase superfamily. RasD family.</text>
</comment>
<evidence type="ECO:0000256" key="5">
    <source>
        <dbReference type="ARBA" id="ARBA00023136"/>
    </source>
</evidence>
<evidence type="ECO:0000313" key="9">
    <source>
        <dbReference type="WBParaSite" id="PgB24X_g014_t01"/>
    </source>
</evidence>
<dbReference type="SMART" id="SM00175">
    <property type="entry name" value="RAB"/>
    <property type="match status" value="1"/>
</dbReference>
<keyword evidence="8" id="KW-1185">Reference proteome</keyword>
<keyword evidence="6" id="KW-0449">Lipoprotein</keyword>
<dbReference type="PROSITE" id="PS51421">
    <property type="entry name" value="RAS"/>
    <property type="match status" value="1"/>
</dbReference>
<evidence type="ECO:0000256" key="3">
    <source>
        <dbReference type="ARBA" id="ARBA00022481"/>
    </source>
</evidence>
<dbReference type="InterPro" id="IPR001806">
    <property type="entry name" value="Small_GTPase"/>
</dbReference>
<evidence type="ECO:0000256" key="4">
    <source>
        <dbReference type="ARBA" id="ARBA00023134"/>
    </source>
</evidence>
<reference evidence="9" key="1">
    <citation type="submission" date="2022-11" db="UniProtKB">
        <authorList>
            <consortium name="WormBaseParasite"/>
        </authorList>
    </citation>
    <scope>IDENTIFICATION</scope>
</reference>